<dbReference type="InterPro" id="IPR005046">
    <property type="entry name" value="DUF285"/>
</dbReference>
<protein>
    <recommendedName>
        <fullName evidence="3">BspA family leucine-rich repeat surface protein</fullName>
    </recommendedName>
</protein>
<dbReference type="EMBL" id="KJ645900">
    <property type="protein sequence ID" value="AII16935.1"/>
    <property type="molecule type" value="Genomic_DNA"/>
</dbReference>
<sequence length="259" mass="30775">MNVHGLNDNVGDEYKTSIKKENTICPLSNEVMIMPAYCPYEIICYDFTSIIDYLYNNNWYSPIRNFKIVTSPCIVPEMLDIYDENKSLFNIRKEKAKIYKFNNNTLKSMLYLLNNNRLTEYIIRYYGIPNNWNVSNVTDMSYIFSDQQYTIFNYDINNWDVSNVTNMESMFKNNIYFNKPINNWNVLKVTNMTNMFNGATQFDQSISNWNLNNKIITDMFSNKEQEIKCKTKSYPKIDKNREVNIMAALAAYERMRMNN</sequence>
<name>A0A076FFZ2_9VIRU</name>
<evidence type="ECO:0000313" key="1">
    <source>
        <dbReference type="EMBL" id="AII16935.1"/>
    </source>
</evidence>
<accession>A0A076FFZ2</accession>
<organism evidence="1 2">
    <name type="scientific">Aureococcus anophagefferens virus</name>
    <dbReference type="NCBI Taxonomy" id="1474867"/>
    <lineage>
        <taxon>Viruses</taxon>
        <taxon>Varidnaviria</taxon>
        <taxon>Bamfordvirae</taxon>
        <taxon>Nucleocytoviricota</taxon>
        <taxon>Megaviricetes</taxon>
        <taxon>Imitervirales</taxon>
        <taxon>Schizomimiviridae</taxon>
        <taxon>Kratosvirus</taxon>
        <taxon>Kratosvirus quantuckense</taxon>
    </lineage>
</organism>
<dbReference type="RefSeq" id="YP_009052131.1">
    <property type="nucleotide sequence ID" value="NC_024697.1"/>
</dbReference>
<keyword evidence="2" id="KW-1185">Reference proteome</keyword>
<dbReference type="GeneID" id="20041427"/>
<dbReference type="NCBIfam" id="TIGR02167">
    <property type="entry name" value="Liste_lipo_26"/>
    <property type="match status" value="1"/>
</dbReference>
<gene>
    <name evidence="1" type="ORF">AaV_053</name>
</gene>
<evidence type="ECO:0008006" key="3">
    <source>
        <dbReference type="Google" id="ProtNLM"/>
    </source>
</evidence>
<dbReference type="Proteomes" id="UP000028667">
    <property type="component" value="Segment"/>
</dbReference>
<proteinExistence type="predicted"/>
<dbReference type="KEGG" id="vg:20041427"/>
<reference evidence="1 2" key="1">
    <citation type="journal article" date="2014" name="Virology">
        <title>Genome of brown tide virus (AaV), the little giant of the Megaviridae, elucidates NCLDV genome expansion and host-virus coevolution.</title>
        <authorList>
            <person name="Moniruzzaman M."/>
            <person name="LeCleir G.R."/>
            <person name="Brown C.M."/>
            <person name="Gobler C.J."/>
            <person name="Bidle K.D."/>
            <person name="Wilson W.H."/>
            <person name="Wilhelm S.W."/>
        </authorList>
    </citation>
    <scope>NUCLEOTIDE SEQUENCE [LARGE SCALE GENOMIC DNA]</scope>
    <source>
        <strain evidence="1">BtV-01</strain>
    </source>
</reference>
<evidence type="ECO:0000313" key="2">
    <source>
        <dbReference type="Proteomes" id="UP000028667"/>
    </source>
</evidence>
<dbReference type="OrthoDB" id="41152at10239"/>
<dbReference type="Pfam" id="PF03382">
    <property type="entry name" value="DUF285"/>
    <property type="match status" value="1"/>
</dbReference>
<dbReference type="InterPro" id="IPR011889">
    <property type="entry name" value="Liste_lipo_26"/>
</dbReference>